<dbReference type="OrthoDB" id="2562239at2759"/>
<accession>A0A2G8SIC9</accession>
<reference evidence="2 3" key="1">
    <citation type="journal article" date="2015" name="Sci. Rep.">
        <title>Chromosome-level genome map provides insights into diverse defense mechanisms in the medicinal fungus Ganoderma sinense.</title>
        <authorList>
            <person name="Zhu Y."/>
            <person name="Xu J."/>
            <person name="Sun C."/>
            <person name="Zhou S."/>
            <person name="Xu H."/>
            <person name="Nelson D.R."/>
            <person name="Qian J."/>
            <person name="Song J."/>
            <person name="Luo H."/>
            <person name="Xiang L."/>
            <person name="Li Y."/>
            <person name="Xu Z."/>
            <person name="Ji A."/>
            <person name="Wang L."/>
            <person name="Lu S."/>
            <person name="Hayward A."/>
            <person name="Sun W."/>
            <person name="Li X."/>
            <person name="Schwartz D.C."/>
            <person name="Wang Y."/>
            <person name="Chen S."/>
        </authorList>
    </citation>
    <scope>NUCLEOTIDE SEQUENCE [LARGE SCALE GENOMIC DNA]</scope>
    <source>
        <strain evidence="2 3">ZZ0214-1</strain>
    </source>
</reference>
<feature type="transmembrane region" description="Helical" evidence="1">
    <location>
        <begin position="235"/>
        <end position="258"/>
    </location>
</feature>
<protein>
    <submittedName>
        <fullName evidence="2">Uncharacterized protein</fullName>
    </submittedName>
</protein>
<organism evidence="2 3">
    <name type="scientific">Ganoderma sinense ZZ0214-1</name>
    <dbReference type="NCBI Taxonomy" id="1077348"/>
    <lineage>
        <taxon>Eukaryota</taxon>
        <taxon>Fungi</taxon>
        <taxon>Dikarya</taxon>
        <taxon>Basidiomycota</taxon>
        <taxon>Agaricomycotina</taxon>
        <taxon>Agaricomycetes</taxon>
        <taxon>Polyporales</taxon>
        <taxon>Polyporaceae</taxon>
        <taxon>Ganoderma</taxon>
    </lineage>
</organism>
<keyword evidence="1" id="KW-0472">Membrane</keyword>
<feature type="transmembrane region" description="Helical" evidence="1">
    <location>
        <begin position="22"/>
        <end position="41"/>
    </location>
</feature>
<name>A0A2G8SIC9_9APHY</name>
<feature type="transmembrane region" description="Helical" evidence="1">
    <location>
        <begin position="312"/>
        <end position="330"/>
    </location>
</feature>
<keyword evidence="1" id="KW-1133">Transmembrane helix</keyword>
<evidence type="ECO:0000313" key="3">
    <source>
        <dbReference type="Proteomes" id="UP000230002"/>
    </source>
</evidence>
<feature type="transmembrane region" description="Helical" evidence="1">
    <location>
        <begin position="197"/>
        <end position="215"/>
    </location>
</feature>
<evidence type="ECO:0000313" key="2">
    <source>
        <dbReference type="EMBL" id="PIL33535.1"/>
    </source>
</evidence>
<gene>
    <name evidence="2" type="ORF">GSI_04158</name>
</gene>
<dbReference type="Proteomes" id="UP000230002">
    <property type="component" value="Unassembled WGS sequence"/>
</dbReference>
<dbReference type="EMBL" id="AYKW01000007">
    <property type="protein sequence ID" value="PIL33535.1"/>
    <property type="molecule type" value="Genomic_DNA"/>
</dbReference>
<dbReference type="AlphaFoldDB" id="A0A2G8SIC9"/>
<keyword evidence="3" id="KW-1185">Reference proteome</keyword>
<feature type="transmembrane region" description="Helical" evidence="1">
    <location>
        <begin position="270"/>
        <end position="292"/>
    </location>
</feature>
<comment type="caution">
    <text evidence="2">The sequence shown here is derived from an EMBL/GenBank/DDBJ whole genome shotgun (WGS) entry which is preliminary data.</text>
</comment>
<sequence length="367" mass="39115">MSTNSTHEFPAPVGGVPDALDFAPSIFFAALYAILVPFALWRIVHPRSRNVVLIATTFFCIERAASFSLRATMARDATVRASVGIDVYLQTVYSGAFIAVGQDLANLLRALLVSSTLGGDMVALHKLTPSHVRKAQKVQTLAQKRMDREVALAQFYVTKGQEGEAYDVDDGASSTSGTAVSAPEFQDQTGLRKKIRVWFGVAGLMFILATIVSAMSGGNFSSAVAGGSGDLVRLLWYVSTALALVLLVAIALTAVFALKKLPRVPRTSGLWIIVVACLLSLVGIYRLTVISNLTTSLLLTGPGTHNAPADKAAFYVLQVAPEFLSIAILVSMNVRHVFGTGTWGDLRFNDPKPKSKPATWEVGGGAA</sequence>
<evidence type="ECO:0000256" key="1">
    <source>
        <dbReference type="SAM" id="Phobius"/>
    </source>
</evidence>
<keyword evidence="1" id="KW-0812">Transmembrane</keyword>
<proteinExistence type="predicted"/>